<dbReference type="InterPro" id="IPR008972">
    <property type="entry name" value="Cupredoxin"/>
</dbReference>
<dbReference type="InterPro" id="IPR052953">
    <property type="entry name" value="Ser-rich/MCO-related"/>
</dbReference>
<dbReference type="AlphaFoldDB" id="A0A0D1X8I1"/>
<evidence type="ECO:0000256" key="3">
    <source>
        <dbReference type="SAM" id="SignalP"/>
    </source>
</evidence>
<keyword evidence="2" id="KW-0812">Transmembrane</keyword>
<proteinExistence type="predicted"/>
<feature type="region of interest" description="Disordered" evidence="1">
    <location>
        <begin position="224"/>
        <end position="245"/>
    </location>
</feature>
<keyword evidence="3" id="KW-0732">Signal</keyword>
<evidence type="ECO:0008006" key="6">
    <source>
        <dbReference type="Google" id="ProtNLM"/>
    </source>
</evidence>
<evidence type="ECO:0000256" key="1">
    <source>
        <dbReference type="SAM" id="MobiDB-lite"/>
    </source>
</evidence>
<evidence type="ECO:0000313" key="4">
    <source>
        <dbReference type="EMBL" id="KIV98315.1"/>
    </source>
</evidence>
<feature type="signal peptide" evidence="3">
    <location>
        <begin position="1"/>
        <end position="20"/>
    </location>
</feature>
<organism evidence="4 5">
    <name type="scientific">Verruconis gallopava</name>
    <dbReference type="NCBI Taxonomy" id="253628"/>
    <lineage>
        <taxon>Eukaryota</taxon>
        <taxon>Fungi</taxon>
        <taxon>Dikarya</taxon>
        <taxon>Ascomycota</taxon>
        <taxon>Pezizomycotina</taxon>
        <taxon>Dothideomycetes</taxon>
        <taxon>Pleosporomycetidae</taxon>
        <taxon>Venturiales</taxon>
        <taxon>Sympoventuriaceae</taxon>
        <taxon>Verruconis</taxon>
    </lineage>
</organism>
<feature type="chain" id="PRO_5002236316" description="Phytocyanin domain-containing protein" evidence="3">
    <location>
        <begin position="21"/>
        <end position="327"/>
    </location>
</feature>
<keyword evidence="2" id="KW-1133">Transmembrane helix</keyword>
<dbReference type="HOGENOM" id="CLU_073673_0_0_1"/>
<dbReference type="InParanoid" id="A0A0D1X8I1"/>
<feature type="transmembrane region" description="Helical" evidence="2">
    <location>
        <begin position="197"/>
        <end position="219"/>
    </location>
</feature>
<feature type="region of interest" description="Disordered" evidence="1">
    <location>
        <begin position="165"/>
        <end position="187"/>
    </location>
</feature>
<dbReference type="RefSeq" id="XP_016208185.1">
    <property type="nucleotide sequence ID" value="XM_016363987.1"/>
</dbReference>
<reference evidence="4 5" key="1">
    <citation type="submission" date="2015-01" db="EMBL/GenBank/DDBJ databases">
        <title>The Genome Sequence of Ochroconis gallopava CBS43764.</title>
        <authorList>
            <consortium name="The Broad Institute Genomics Platform"/>
            <person name="Cuomo C."/>
            <person name="de Hoog S."/>
            <person name="Gorbushina A."/>
            <person name="Stielow B."/>
            <person name="Teixiera M."/>
            <person name="Abouelleil A."/>
            <person name="Chapman S.B."/>
            <person name="Priest M."/>
            <person name="Young S.K."/>
            <person name="Wortman J."/>
            <person name="Nusbaum C."/>
            <person name="Birren B."/>
        </authorList>
    </citation>
    <scope>NUCLEOTIDE SEQUENCE [LARGE SCALE GENOMIC DNA]</scope>
    <source>
        <strain evidence="4 5">CBS 43764</strain>
    </source>
</reference>
<keyword evidence="2" id="KW-0472">Membrane</keyword>
<dbReference type="VEuPathDB" id="FungiDB:PV09_09839"/>
<dbReference type="CDD" id="cd12087">
    <property type="entry name" value="TM_EGFR-like"/>
    <property type="match status" value="1"/>
</dbReference>
<name>A0A0D1X8I1_9PEZI</name>
<dbReference type="PANTHER" id="PTHR34883">
    <property type="entry name" value="SERINE-RICH PROTEIN, PUTATIVE-RELATED-RELATED"/>
    <property type="match status" value="1"/>
</dbReference>
<dbReference type="PANTHER" id="PTHR34883:SF8">
    <property type="entry name" value="EXTRACELLULAR SERINE-RICH PROTEIN (AFU_ORTHOLOGUE AFUA_6G00670)"/>
    <property type="match status" value="1"/>
</dbReference>
<keyword evidence="5" id="KW-1185">Reference proteome</keyword>
<dbReference type="EMBL" id="KN847805">
    <property type="protein sequence ID" value="KIV98315.1"/>
    <property type="molecule type" value="Genomic_DNA"/>
</dbReference>
<evidence type="ECO:0000313" key="5">
    <source>
        <dbReference type="Proteomes" id="UP000053259"/>
    </source>
</evidence>
<dbReference type="SUPFAM" id="SSF49503">
    <property type="entry name" value="Cupredoxins"/>
    <property type="match status" value="1"/>
</dbReference>
<accession>A0A0D1X8I1</accession>
<sequence length="327" mass="35172">MAPFCGWLLPLLLTVALADAAEIHTIRVGFAGSYVFDPIITIADVGDLVVFKFFPTNHSVVRGEYTGSEACGSSQCNPCVPYELIHPGQTGFHSQNFLTQTASSGDAPSFNITIGDNFPIWFYCSALDSCHPNGMVGVINPAEGQSIDTQKSAAISAEYQLLPGQSWPAEGTSPGSQPSSTSSVSKNLESQKVSGSAIAGIVIGILLAIVLTVAMVFVIRRAKQGNAQKDPEDSMSLTERDDEEQTVPVAMEFEPATPRIQSDLVRPLSSTPSLQQNKSVQRIFYKYPFIEKPLVAPTGHPAFRSEASRDTANELRGEEAFIARASR</sequence>
<evidence type="ECO:0000256" key="2">
    <source>
        <dbReference type="SAM" id="Phobius"/>
    </source>
</evidence>
<dbReference type="Gene3D" id="2.60.40.420">
    <property type="entry name" value="Cupredoxins - blue copper proteins"/>
    <property type="match status" value="1"/>
</dbReference>
<feature type="compositionally biased region" description="Low complexity" evidence="1">
    <location>
        <begin position="171"/>
        <end position="185"/>
    </location>
</feature>
<dbReference type="GeneID" id="27317812"/>
<dbReference type="Proteomes" id="UP000053259">
    <property type="component" value="Unassembled WGS sequence"/>
</dbReference>
<dbReference type="OrthoDB" id="2331100at2759"/>
<protein>
    <recommendedName>
        <fullName evidence="6">Phytocyanin domain-containing protein</fullName>
    </recommendedName>
</protein>
<gene>
    <name evidence="4" type="ORF">PV09_09839</name>
</gene>